<proteinExistence type="predicted"/>
<reference evidence="2" key="1">
    <citation type="submission" date="2018-11" db="EMBL/GenBank/DDBJ databases">
        <authorList>
            <consortium name="Genoscope - CEA"/>
            <person name="William W."/>
        </authorList>
    </citation>
    <scope>NUCLEOTIDE SEQUENCE</scope>
</reference>
<gene>
    <name evidence="2" type="ORF">BOLC1T03253H</name>
</gene>
<dbReference type="AlphaFoldDB" id="A0A3P6FSH7"/>
<dbReference type="EMBL" id="LR031878">
    <property type="protein sequence ID" value="VDD50864.1"/>
    <property type="molecule type" value="Genomic_DNA"/>
</dbReference>
<sequence length="123" mass="13552">MAAFSVNGQLIPGTTSSTSICTRRKLLSLPSSRLPRISSPSPRVPSIKCSSSRDTEAPPKDLLLKNLAKSLAEEEAMEISAGEAAVETEMTVDFWENCYLQRLLLPMRNSHRIGILTAYRRTS</sequence>
<accession>A0A3P6FSH7</accession>
<feature type="region of interest" description="Disordered" evidence="1">
    <location>
        <begin position="32"/>
        <end position="58"/>
    </location>
</feature>
<protein>
    <submittedName>
        <fullName evidence="2">Uncharacterized protein</fullName>
    </submittedName>
</protein>
<feature type="compositionally biased region" description="Low complexity" evidence="1">
    <location>
        <begin position="32"/>
        <end position="46"/>
    </location>
</feature>
<evidence type="ECO:0000313" key="2">
    <source>
        <dbReference type="EMBL" id="VDD50864.1"/>
    </source>
</evidence>
<name>A0A3P6FSH7_BRAOL</name>
<organism evidence="2">
    <name type="scientific">Brassica oleracea</name>
    <name type="common">Wild cabbage</name>
    <dbReference type="NCBI Taxonomy" id="3712"/>
    <lineage>
        <taxon>Eukaryota</taxon>
        <taxon>Viridiplantae</taxon>
        <taxon>Streptophyta</taxon>
        <taxon>Embryophyta</taxon>
        <taxon>Tracheophyta</taxon>
        <taxon>Spermatophyta</taxon>
        <taxon>Magnoliopsida</taxon>
        <taxon>eudicotyledons</taxon>
        <taxon>Gunneridae</taxon>
        <taxon>Pentapetalae</taxon>
        <taxon>rosids</taxon>
        <taxon>malvids</taxon>
        <taxon>Brassicales</taxon>
        <taxon>Brassicaceae</taxon>
        <taxon>Brassiceae</taxon>
        <taxon>Brassica</taxon>
    </lineage>
</organism>
<evidence type="ECO:0000256" key="1">
    <source>
        <dbReference type="SAM" id="MobiDB-lite"/>
    </source>
</evidence>